<feature type="transmembrane region" description="Helical" evidence="10">
    <location>
        <begin position="675"/>
        <end position="695"/>
    </location>
</feature>
<feature type="transmembrane region" description="Helical" evidence="10">
    <location>
        <begin position="414"/>
        <end position="436"/>
    </location>
</feature>
<organism evidence="11 12">
    <name type="scientific">Heterotrigona itama</name>
    <dbReference type="NCBI Taxonomy" id="395501"/>
    <lineage>
        <taxon>Eukaryota</taxon>
        <taxon>Metazoa</taxon>
        <taxon>Ecdysozoa</taxon>
        <taxon>Arthropoda</taxon>
        <taxon>Hexapoda</taxon>
        <taxon>Insecta</taxon>
        <taxon>Pterygota</taxon>
        <taxon>Neoptera</taxon>
        <taxon>Endopterygota</taxon>
        <taxon>Hymenoptera</taxon>
        <taxon>Apocrita</taxon>
        <taxon>Aculeata</taxon>
        <taxon>Apoidea</taxon>
        <taxon>Anthophila</taxon>
        <taxon>Apidae</taxon>
        <taxon>Heterotrigona</taxon>
    </lineage>
</organism>
<evidence type="ECO:0000256" key="5">
    <source>
        <dbReference type="ARBA" id="ARBA00022725"/>
    </source>
</evidence>
<dbReference type="InterPro" id="IPR004117">
    <property type="entry name" value="7tm6_olfct_rcpt"/>
</dbReference>
<accession>A0A6V7H5H0</accession>
<feature type="transmembrane region" description="Helical" evidence="10">
    <location>
        <begin position="191"/>
        <end position="215"/>
    </location>
</feature>
<dbReference type="Proteomes" id="UP000752696">
    <property type="component" value="Unassembled WGS sequence"/>
</dbReference>
<dbReference type="GO" id="GO:0005549">
    <property type="term" value="F:odorant binding"/>
    <property type="evidence" value="ECO:0007669"/>
    <property type="project" value="InterPro"/>
</dbReference>
<keyword evidence="2" id="KW-1003">Cell membrane</keyword>
<comment type="subcellular location">
    <subcellularLocation>
        <location evidence="1">Cell membrane</location>
        <topology evidence="1">Multi-pass membrane protein</topology>
    </subcellularLocation>
</comment>
<feature type="non-terminal residue" evidence="11">
    <location>
        <position position="754"/>
    </location>
</feature>
<evidence type="ECO:0000256" key="2">
    <source>
        <dbReference type="ARBA" id="ARBA00022475"/>
    </source>
</evidence>
<evidence type="ECO:0000256" key="7">
    <source>
        <dbReference type="ARBA" id="ARBA00023136"/>
    </source>
</evidence>
<keyword evidence="3" id="KW-0716">Sensory transduction</keyword>
<keyword evidence="4 10" id="KW-0812">Transmembrane</keyword>
<feature type="transmembrane region" description="Helical" evidence="10">
    <location>
        <begin position="227"/>
        <end position="245"/>
    </location>
</feature>
<keyword evidence="7 10" id="KW-0472">Membrane</keyword>
<evidence type="ECO:0000256" key="6">
    <source>
        <dbReference type="ARBA" id="ARBA00022989"/>
    </source>
</evidence>
<evidence type="ECO:0000256" key="9">
    <source>
        <dbReference type="ARBA" id="ARBA00023224"/>
    </source>
</evidence>
<keyword evidence="9" id="KW-0807">Transducer</keyword>
<dbReference type="EMBL" id="CAJDYZ010006762">
    <property type="protein sequence ID" value="CAD1473644.1"/>
    <property type="molecule type" value="Genomic_DNA"/>
</dbReference>
<dbReference type="GO" id="GO:0007165">
    <property type="term" value="P:signal transduction"/>
    <property type="evidence" value="ECO:0007669"/>
    <property type="project" value="UniProtKB-KW"/>
</dbReference>
<proteinExistence type="predicted"/>
<feature type="transmembrane region" description="Helical" evidence="10">
    <location>
        <begin position="257"/>
        <end position="277"/>
    </location>
</feature>
<evidence type="ECO:0000256" key="4">
    <source>
        <dbReference type="ARBA" id="ARBA00022692"/>
    </source>
</evidence>
<dbReference type="PANTHER" id="PTHR21137">
    <property type="entry name" value="ODORANT RECEPTOR"/>
    <property type="match status" value="1"/>
</dbReference>
<evidence type="ECO:0000313" key="12">
    <source>
        <dbReference type="Proteomes" id="UP000752696"/>
    </source>
</evidence>
<evidence type="ECO:0000256" key="8">
    <source>
        <dbReference type="ARBA" id="ARBA00023170"/>
    </source>
</evidence>
<dbReference type="OrthoDB" id="6617147at2759"/>
<dbReference type="AlphaFoldDB" id="A0A6V7H5H0"/>
<keyword evidence="8" id="KW-0675">Receptor</keyword>
<dbReference type="GO" id="GO:0005886">
    <property type="term" value="C:plasma membrane"/>
    <property type="evidence" value="ECO:0007669"/>
    <property type="project" value="UniProtKB-SubCell"/>
</dbReference>
<keyword evidence="6 10" id="KW-1133">Transmembrane helix</keyword>
<evidence type="ECO:0000256" key="3">
    <source>
        <dbReference type="ARBA" id="ARBA00022606"/>
    </source>
</evidence>
<feature type="transmembrane region" description="Helical" evidence="10">
    <location>
        <begin position="644"/>
        <end position="663"/>
    </location>
</feature>
<evidence type="ECO:0000256" key="1">
    <source>
        <dbReference type="ARBA" id="ARBA00004651"/>
    </source>
</evidence>
<gene>
    <name evidence="11" type="ORF">MHI_LOCUS402746</name>
</gene>
<dbReference type="Gene3D" id="3.30.200.260">
    <property type="match status" value="1"/>
</dbReference>
<reference evidence="11" key="1">
    <citation type="submission" date="2020-07" db="EMBL/GenBank/DDBJ databases">
        <authorList>
            <person name="Nazaruddin N."/>
        </authorList>
    </citation>
    <scope>NUCLEOTIDE SEQUENCE</scope>
</reference>
<dbReference type="GO" id="GO:0004984">
    <property type="term" value="F:olfactory receptor activity"/>
    <property type="evidence" value="ECO:0007669"/>
    <property type="project" value="InterPro"/>
</dbReference>
<evidence type="ECO:0000256" key="10">
    <source>
        <dbReference type="SAM" id="Phobius"/>
    </source>
</evidence>
<sequence>MTDEPRTVECDKYDNLSEYSIQVNRLILGTIGAWPDSKSTTLEKIRSRILTVVCWCFWLFTMIPGVLNIILEKEDIYIKLKTLGPLCDWGVGGFNYAMLLLRRNDINDCIEHIRTDWKIMTRSDDQQMMLKNAKIGRYIAGFCAAFMQGGVFCACIVYGVFTQTVDVGNETLIIYTLPCPPYKLPVQTKSIHDIVLCTQFLSAFISVSSTTGVFIARIESIMSPICFMEMFKSLLGMCMPSYYILAEWSEFNIRNLTVYSMVLISMTCNIFLICYIGEVLTEKCKKIGDVVYMTEWYHLPDKDILSLIMIISRSGVEVKMTAGKIIDMSLFTFATVCLHHFFNSEERFNRSRIFIESLVISDRNTMADDLRTIEKKFDNLSEYSIQVNQWILKPIGAWPITNSTTTVEKITSQILTVVCWCFSLFTIVPGVLNIMLEKEDIYLKLKTLGPLSHWCVGGFNYAVLLLRKDDIHYCIEHIRTDWKMITRSEDRQVMLKNAKLGRYVAGFCAAFMQGGVLCTCLVLGAFKRTIENGNETITVYTLPCPAYKFPVQTNPTHDIILSTQFLSAFIASSSAAGAFSLATVFASHALGQLNIMIAWINEFVNRQSGDENNNTCVNKIGIIVEHHLRVLSFIARIERIMSPICFMEMFKCMLGMCMPSYYILAEWSEHNIQNLTAYVMIIISMTCNIFLVCYIGEVLSEKCKRIGDMVYMTNWYHLPDKDILSLIMIISRSSVEIKMTAGKIIDMSVFTFAN</sequence>
<feature type="transmembrane region" description="Helical" evidence="10">
    <location>
        <begin position="503"/>
        <end position="526"/>
    </location>
</feature>
<feature type="transmembrane region" description="Helical" evidence="10">
    <location>
        <begin position="49"/>
        <end position="71"/>
    </location>
</feature>
<keyword evidence="5" id="KW-0552">Olfaction</keyword>
<evidence type="ECO:0008006" key="13">
    <source>
        <dbReference type="Google" id="ProtNLM"/>
    </source>
</evidence>
<protein>
    <recommendedName>
        <fullName evidence="13">Odorant receptor</fullName>
    </recommendedName>
</protein>
<evidence type="ECO:0000313" key="11">
    <source>
        <dbReference type="EMBL" id="CAD1473644.1"/>
    </source>
</evidence>
<name>A0A6V7H5H0_9HYME</name>
<dbReference type="Pfam" id="PF02949">
    <property type="entry name" value="7tm_6"/>
    <property type="match status" value="2"/>
</dbReference>
<keyword evidence="12" id="KW-1185">Reference proteome</keyword>
<feature type="transmembrane region" description="Helical" evidence="10">
    <location>
        <begin position="138"/>
        <end position="161"/>
    </location>
</feature>
<dbReference type="PANTHER" id="PTHR21137:SF35">
    <property type="entry name" value="ODORANT RECEPTOR 19A-RELATED"/>
    <property type="match status" value="1"/>
</dbReference>
<comment type="caution">
    <text evidence="11">The sequence shown here is derived from an EMBL/GenBank/DDBJ whole genome shotgun (WGS) entry which is preliminary data.</text>
</comment>